<keyword evidence="3" id="KW-1185">Reference proteome</keyword>
<feature type="region of interest" description="Disordered" evidence="1">
    <location>
        <begin position="1"/>
        <end position="154"/>
    </location>
</feature>
<evidence type="ECO:0000256" key="1">
    <source>
        <dbReference type="SAM" id="MobiDB-lite"/>
    </source>
</evidence>
<dbReference type="Pfam" id="PF02178">
    <property type="entry name" value="AT_hook"/>
    <property type="match status" value="3"/>
</dbReference>
<evidence type="ECO:0000313" key="3">
    <source>
        <dbReference type="Proteomes" id="UP000265515"/>
    </source>
</evidence>
<evidence type="ECO:0008006" key="4">
    <source>
        <dbReference type="Google" id="ProtNLM"/>
    </source>
</evidence>
<dbReference type="PRINTS" id="PR00929">
    <property type="entry name" value="ATHOOK"/>
</dbReference>
<feature type="compositionally biased region" description="Basic residues" evidence="1">
    <location>
        <begin position="91"/>
        <end position="100"/>
    </location>
</feature>
<name>A0A388M4J6_CHABU</name>
<sequence length="154" mass="16981">MNDFTMSALSREEQMSLSNHSGEMQEEEEEVFAANGEIMDNGREENEASKYMEVTQEVVKRKRGRPPKLGRSGAAPVPVRSPSVGPDGMIQKRKRGRPPKSARTGPGPNTVRSTSVGPDGVIQKRGRGRPRKIVKEAMDGSMQGLQDLYQQQSL</sequence>
<dbReference type="InterPro" id="IPR017956">
    <property type="entry name" value="AT_hook_DNA-bd_motif"/>
</dbReference>
<dbReference type="AlphaFoldDB" id="A0A388M4J6"/>
<reference evidence="2 3" key="1">
    <citation type="journal article" date="2018" name="Cell">
        <title>The Chara Genome: Secondary Complexity and Implications for Plant Terrestrialization.</title>
        <authorList>
            <person name="Nishiyama T."/>
            <person name="Sakayama H."/>
            <person name="Vries J.D."/>
            <person name="Buschmann H."/>
            <person name="Saint-Marcoux D."/>
            <person name="Ullrich K.K."/>
            <person name="Haas F.B."/>
            <person name="Vanderstraeten L."/>
            <person name="Becker D."/>
            <person name="Lang D."/>
            <person name="Vosolsobe S."/>
            <person name="Rombauts S."/>
            <person name="Wilhelmsson P.K.I."/>
            <person name="Janitza P."/>
            <person name="Kern R."/>
            <person name="Heyl A."/>
            <person name="Rumpler F."/>
            <person name="Villalobos L.I.A.C."/>
            <person name="Clay J.M."/>
            <person name="Skokan R."/>
            <person name="Toyoda A."/>
            <person name="Suzuki Y."/>
            <person name="Kagoshima H."/>
            <person name="Schijlen E."/>
            <person name="Tajeshwar N."/>
            <person name="Catarino B."/>
            <person name="Hetherington A.J."/>
            <person name="Saltykova A."/>
            <person name="Bonnot C."/>
            <person name="Breuninger H."/>
            <person name="Symeonidi A."/>
            <person name="Radhakrishnan G.V."/>
            <person name="Van Nieuwerburgh F."/>
            <person name="Deforce D."/>
            <person name="Chang C."/>
            <person name="Karol K.G."/>
            <person name="Hedrich R."/>
            <person name="Ulvskov P."/>
            <person name="Glockner G."/>
            <person name="Delwiche C.F."/>
            <person name="Petrasek J."/>
            <person name="Van de Peer Y."/>
            <person name="Friml J."/>
            <person name="Beilby M."/>
            <person name="Dolan L."/>
            <person name="Kohara Y."/>
            <person name="Sugano S."/>
            <person name="Fujiyama A."/>
            <person name="Delaux P.-M."/>
            <person name="Quint M."/>
            <person name="TheiBen G."/>
            <person name="Hagemann M."/>
            <person name="Harholt J."/>
            <person name="Dunand C."/>
            <person name="Zachgo S."/>
            <person name="Langdale J."/>
            <person name="Maumus F."/>
            <person name="Straeten D.V.D."/>
            <person name="Gould S.B."/>
            <person name="Rensing S.A."/>
        </authorList>
    </citation>
    <scope>NUCLEOTIDE SEQUENCE [LARGE SCALE GENOMIC DNA]</scope>
    <source>
        <strain evidence="2 3">S276</strain>
    </source>
</reference>
<dbReference type="SMART" id="SM00384">
    <property type="entry name" value="AT_hook"/>
    <property type="match status" value="3"/>
</dbReference>
<comment type="caution">
    <text evidence="2">The sequence shown here is derived from an EMBL/GenBank/DDBJ whole genome shotgun (WGS) entry which is preliminary data.</text>
</comment>
<accession>A0A388M4J6</accession>
<feature type="compositionally biased region" description="Basic and acidic residues" evidence="1">
    <location>
        <begin position="40"/>
        <end position="50"/>
    </location>
</feature>
<proteinExistence type="predicted"/>
<organism evidence="2 3">
    <name type="scientific">Chara braunii</name>
    <name type="common">Braun's stonewort</name>
    <dbReference type="NCBI Taxonomy" id="69332"/>
    <lineage>
        <taxon>Eukaryota</taxon>
        <taxon>Viridiplantae</taxon>
        <taxon>Streptophyta</taxon>
        <taxon>Charophyceae</taxon>
        <taxon>Charales</taxon>
        <taxon>Characeae</taxon>
        <taxon>Chara</taxon>
    </lineage>
</organism>
<dbReference type="GO" id="GO:0003677">
    <property type="term" value="F:DNA binding"/>
    <property type="evidence" value="ECO:0007669"/>
    <property type="project" value="InterPro"/>
</dbReference>
<dbReference type="EMBL" id="BFEA01000739">
    <property type="protein sequence ID" value="GBG89466.1"/>
    <property type="molecule type" value="Genomic_DNA"/>
</dbReference>
<evidence type="ECO:0000313" key="2">
    <source>
        <dbReference type="EMBL" id="GBG89466.1"/>
    </source>
</evidence>
<protein>
    <recommendedName>
        <fullName evidence="4">AT-hook motif nuclear-localized protein</fullName>
    </recommendedName>
</protein>
<dbReference type="Gramene" id="GBG89466">
    <property type="protein sequence ID" value="GBG89466"/>
    <property type="gene ID" value="CBR_g49257"/>
</dbReference>
<gene>
    <name evidence="2" type="ORF">CBR_g49257</name>
</gene>
<dbReference type="Proteomes" id="UP000265515">
    <property type="component" value="Unassembled WGS sequence"/>
</dbReference>